<keyword evidence="2" id="KW-1133">Transmembrane helix</keyword>
<gene>
    <name evidence="3" type="ORF">PPERSA_04075</name>
</gene>
<feature type="transmembrane region" description="Helical" evidence="2">
    <location>
        <begin position="753"/>
        <end position="772"/>
    </location>
</feature>
<dbReference type="PROSITE" id="PS50096">
    <property type="entry name" value="IQ"/>
    <property type="match status" value="1"/>
</dbReference>
<sequence length="911" mass="108107">MKSQKWLKILMVWKLQLEIKTVDKNLQSKIHQELFSYSVKDIILKQEKQNTINKKQSKKKQRVQPEGSNQMSGKDISPSKSNYPLNQDPDLILQDQQDDGNNVSNIQQIPGKESQQEIESVKDGQSQQLLKLNHQQSEGTRKMIQKQNQLLNQAVKDQQYPLKKDAQELSKKRVLKNIKSVHRGYIARIKYKCLITLLSLLECSEDDASINNRIIRTFSWQVLLDNITDIYEIYKFRFQDKYQIEAFNKFENQIDPEKESDPLEDELIIENGFFLYILMVILLENSNKGQLDSQQLQTWEIIKENQTIQEESESNLLEESILGKVFKLIYDLVMKIIIYSAETSKKMALKAQEALLQNPEEREKQQKLMIQQYMKQRAQLKEESLKFFGSKTCHIEISRENKIQKIYFPKLPFCYLLPKEVKEQFHDECDYSNSKTKLSSFMDLTDDIIKVLEHEQHIQQLKKNFLVGMIADNKEIWEQLAFYTTWVINFVILFSYSQKNFDFSDGEYTESQLDSERRTNPKLFWNENNDWTIKLINTLGIFNLIFSGIVVSIFFLRKAPLLLKDMWVEWWTNQTTKFRKFLWFVFNVFRSMYICLNNFDFVYYMVYIVIIVLGLLVHPFFFGILTLDMLRSRTLKSVVQAIWYPIDTMGLTFLLFLIVTYWFSIFIYMYYYDNFEEGICDSLAVCFLRVFDYMFKEGGGVGSFMSEPALNDYFDEDLEIWIMQPLTEVDSNGNVIVTEIINYVYLGRFFFDFSILFILVILIINMVGGITIDTFKALKQQQQEIDELLNQFCFVCNIEREKLDKAYDVPNGFKQHIKSDHYLWNYLFYKAYILFKNETEYTGNETYVINYINMQDVSWFPIKKSIVIIDEENQESTEKLQAYDRIFNRMKNIKESITSLNVKSRNVMEVI</sequence>
<keyword evidence="2" id="KW-0812">Transmembrane</keyword>
<evidence type="ECO:0000256" key="1">
    <source>
        <dbReference type="SAM" id="MobiDB-lite"/>
    </source>
</evidence>
<evidence type="ECO:0000256" key="2">
    <source>
        <dbReference type="SAM" id="Phobius"/>
    </source>
</evidence>
<keyword evidence="4" id="KW-1185">Reference proteome</keyword>
<reference evidence="3 4" key="1">
    <citation type="journal article" date="2015" name="Sci. Rep.">
        <title>Genome of the facultative scuticociliatosis pathogen Pseudocohnilembus persalinus provides insight into its virulence through horizontal gene transfer.</title>
        <authorList>
            <person name="Xiong J."/>
            <person name="Wang G."/>
            <person name="Cheng J."/>
            <person name="Tian M."/>
            <person name="Pan X."/>
            <person name="Warren A."/>
            <person name="Jiang C."/>
            <person name="Yuan D."/>
            <person name="Miao W."/>
        </authorList>
    </citation>
    <scope>NUCLEOTIDE SEQUENCE [LARGE SCALE GENOMIC DNA]</scope>
    <source>
        <strain evidence="3">36N120E</strain>
    </source>
</reference>
<dbReference type="AlphaFoldDB" id="A0A0V0QLA8"/>
<dbReference type="GO" id="GO:0006816">
    <property type="term" value="P:calcium ion transport"/>
    <property type="evidence" value="ECO:0007669"/>
    <property type="project" value="InterPro"/>
</dbReference>
<dbReference type="EMBL" id="LDAU01000151">
    <property type="protein sequence ID" value="KRX02872.1"/>
    <property type="molecule type" value="Genomic_DNA"/>
</dbReference>
<feature type="region of interest" description="Disordered" evidence="1">
    <location>
        <begin position="50"/>
        <end position="114"/>
    </location>
</feature>
<organism evidence="3 4">
    <name type="scientific">Pseudocohnilembus persalinus</name>
    <name type="common">Ciliate</name>
    <dbReference type="NCBI Taxonomy" id="266149"/>
    <lineage>
        <taxon>Eukaryota</taxon>
        <taxon>Sar</taxon>
        <taxon>Alveolata</taxon>
        <taxon>Ciliophora</taxon>
        <taxon>Intramacronucleata</taxon>
        <taxon>Oligohymenophorea</taxon>
        <taxon>Scuticociliatia</taxon>
        <taxon>Philasterida</taxon>
        <taxon>Pseudocohnilembidae</taxon>
        <taxon>Pseudocohnilembus</taxon>
    </lineage>
</organism>
<feature type="compositionally biased region" description="Low complexity" evidence="1">
    <location>
        <begin position="85"/>
        <end position="102"/>
    </location>
</feature>
<name>A0A0V0QLA8_PSEPJ</name>
<dbReference type="PANTHER" id="PTHR13715:SF99">
    <property type="entry name" value="INOSITOL 1,4,5-TRISPHOSPHATE RECEPTOR-LIKE PROTEIN A"/>
    <property type="match status" value="1"/>
</dbReference>
<dbReference type="InParanoid" id="A0A0V0QLA8"/>
<evidence type="ECO:0000313" key="4">
    <source>
        <dbReference type="Proteomes" id="UP000054937"/>
    </source>
</evidence>
<accession>A0A0V0QLA8</accession>
<keyword evidence="2" id="KW-0472">Membrane</keyword>
<dbReference type="PANTHER" id="PTHR13715">
    <property type="entry name" value="RYANODINE RECEPTOR AND IP3 RECEPTOR"/>
    <property type="match status" value="1"/>
</dbReference>
<feature type="compositionally biased region" description="Polar residues" evidence="1">
    <location>
        <begin position="66"/>
        <end position="84"/>
    </location>
</feature>
<feature type="transmembrane region" description="Helical" evidence="2">
    <location>
        <begin position="535"/>
        <end position="556"/>
    </location>
</feature>
<feature type="transmembrane region" description="Helical" evidence="2">
    <location>
        <begin position="480"/>
        <end position="497"/>
    </location>
</feature>
<protein>
    <recommendedName>
        <fullName evidence="5">Ion transport domain-containing protein</fullName>
    </recommendedName>
</protein>
<proteinExistence type="predicted"/>
<dbReference type="OMA" id="CHIEISR"/>
<evidence type="ECO:0008006" key="5">
    <source>
        <dbReference type="Google" id="ProtNLM"/>
    </source>
</evidence>
<feature type="transmembrane region" description="Helical" evidence="2">
    <location>
        <begin position="605"/>
        <end position="627"/>
    </location>
</feature>
<feature type="transmembrane region" description="Helical" evidence="2">
    <location>
        <begin position="648"/>
        <end position="671"/>
    </location>
</feature>
<dbReference type="InterPro" id="IPR015925">
    <property type="entry name" value="Ryanodine_IP3_receptor"/>
</dbReference>
<dbReference type="Proteomes" id="UP000054937">
    <property type="component" value="Unassembled WGS sequence"/>
</dbReference>
<dbReference type="OrthoDB" id="294483at2759"/>
<comment type="caution">
    <text evidence="3">The sequence shown here is derived from an EMBL/GenBank/DDBJ whole genome shotgun (WGS) entry which is preliminary data.</text>
</comment>
<evidence type="ECO:0000313" key="3">
    <source>
        <dbReference type="EMBL" id="KRX02872.1"/>
    </source>
</evidence>